<dbReference type="InterPro" id="IPR042099">
    <property type="entry name" value="ANL_N_sf"/>
</dbReference>
<dbReference type="OrthoDB" id="10253869at2759"/>
<gene>
    <name evidence="4" type="primary">AACS</name>
    <name evidence="4" type="ORF">TNCT_150431</name>
</gene>
<dbReference type="SUPFAM" id="SSF56801">
    <property type="entry name" value="Acetyl-CoA synthetase-like"/>
    <property type="match status" value="1"/>
</dbReference>
<dbReference type="InterPro" id="IPR000873">
    <property type="entry name" value="AMP-dep_synth/lig_dom"/>
</dbReference>
<keyword evidence="5" id="KW-1185">Reference proteome</keyword>
<evidence type="ECO:0000259" key="2">
    <source>
        <dbReference type="Pfam" id="PF00501"/>
    </source>
</evidence>
<feature type="domain" description="AMP-dependent synthetase/ligase" evidence="2">
    <location>
        <begin position="129"/>
        <end position="406"/>
    </location>
</feature>
<protein>
    <submittedName>
        <fullName evidence="4">Acetoacetyl-CoA synthetase</fullName>
    </submittedName>
</protein>
<dbReference type="AlphaFoldDB" id="A0A8X6LNY0"/>
<reference evidence="4" key="1">
    <citation type="submission" date="2020-07" db="EMBL/GenBank/DDBJ databases">
        <title>Multicomponent nature underlies the extraordinary mechanical properties of spider dragline silk.</title>
        <authorList>
            <person name="Kono N."/>
            <person name="Nakamura H."/>
            <person name="Mori M."/>
            <person name="Yoshida Y."/>
            <person name="Ohtoshi R."/>
            <person name="Malay A.D."/>
            <person name="Moran D.A.P."/>
            <person name="Tomita M."/>
            <person name="Numata K."/>
            <person name="Arakawa K."/>
        </authorList>
    </citation>
    <scope>NUCLEOTIDE SEQUENCE</scope>
</reference>
<accession>A0A8X6LNY0</accession>
<dbReference type="Proteomes" id="UP000887116">
    <property type="component" value="Unassembled WGS sequence"/>
</dbReference>
<dbReference type="InterPro" id="IPR020845">
    <property type="entry name" value="AMP-binding_CS"/>
</dbReference>
<name>A0A8X6LNY0_TRICU</name>
<dbReference type="EMBL" id="BMAO01017674">
    <property type="protein sequence ID" value="GFR17621.1"/>
    <property type="molecule type" value="Genomic_DNA"/>
</dbReference>
<dbReference type="Pfam" id="PF00501">
    <property type="entry name" value="AMP-binding"/>
    <property type="match status" value="1"/>
</dbReference>
<dbReference type="PANTHER" id="PTHR42921">
    <property type="entry name" value="ACETOACETYL-COA SYNTHETASE"/>
    <property type="match status" value="1"/>
</dbReference>
<dbReference type="GO" id="GO:0030729">
    <property type="term" value="F:acetoacetate-CoA ligase activity"/>
    <property type="evidence" value="ECO:0007669"/>
    <property type="project" value="TreeGrafter"/>
</dbReference>
<evidence type="ECO:0000256" key="1">
    <source>
        <dbReference type="ARBA" id="ARBA00006432"/>
    </source>
</evidence>
<dbReference type="Pfam" id="PF16177">
    <property type="entry name" value="ACAS_N"/>
    <property type="match status" value="1"/>
</dbReference>
<dbReference type="InterPro" id="IPR032387">
    <property type="entry name" value="ACAS_N"/>
</dbReference>
<dbReference type="PROSITE" id="PS00455">
    <property type="entry name" value="AMP_BINDING"/>
    <property type="match status" value="1"/>
</dbReference>
<organism evidence="4 5">
    <name type="scientific">Trichonephila clavata</name>
    <name type="common">Joro spider</name>
    <name type="synonym">Nephila clavata</name>
    <dbReference type="NCBI Taxonomy" id="2740835"/>
    <lineage>
        <taxon>Eukaryota</taxon>
        <taxon>Metazoa</taxon>
        <taxon>Ecdysozoa</taxon>
        <taxon>Arthropoda</taxon>
        <taxon>Chelicerata</taxon>
        <taxon>Arachnida</taxon>
        <taxon>Araneae</taxon>
        <taxon>Araneomorphae</taxon>
        <taxon>Entelegynae</taxon>
        <taxon>Araneoidea</taxon>
        <taxon>Nephilidae</taxon>
        <taxon>Trichonephila</taxon>
    </lineage>
</organism>
<feature type="domain" description="Acetyl-coenzyme A synthetase N-terminal" evidence="3">
    <location>
        <begin position="53"/>
        <end position="111"/>
    </location>
</feature>
<sequence>MNGSTNDILNLSNGKEPFERRCTPVWTKKEPDTELQKFKNLIEKKYNQHTNNYWDLHKWSVENIPEFWKETWHYFNVIASKPYKEVFRKTGKGFLDNEWFKGAAFNLAENVLRIRDSKIGLICSDEFRNRETFTYAEIYEQVQLYAAAFRKHGLSVGDRVGYYISSRKEALFAMLATVSIGAIWGGPLPYHGSKVASNIMKTVDPKFIISVDHFQSYGEQFFPIDNLSAIAKEQQFSRISEFFPGLPSLEKVIIVVTKEDTLKRDISDIPHSIFLEDFLQSGTKANGTVPEIVFEQLPFCHPAIINFTSGTTSEPKGVVHSAGTFIAQFRDFAFHLNFKKGDVVYTPSPVGWAIWDYIIPSIALGVKLFLFDGSPVCNTNNHTIWDVFSENKVSTAFLAPAFVETFETDNIRPSKLNK</sequence>
<evidence type="ECO:0000313" key="5">
    <source>
        <dbReference type="Proteomes" id="UP000887116"/>
    </source>
</evidence>
<comment type="similarity">
    <text evidence="1">Belongs to the ATP-dependent AMP-binding enzyme family.</text>
</comment>
<comment type="caution">
    <text evidence="4">The sequence shown here is derived from an EMBL/GenBank/DDBJ whole genome shotgun (WGS) entry which is preliminary data.</text>
</comment>
<dbReference type="Gene3D" id="3.40.50.12780">
    <property type="entry name" value="N-terminal domain of ligase-like"/>
    <property type="match status" value="1"/>
</dbReference>
<proteinExistence type="inferred from homology"/>
<evidence type="ECO:0000259" key="3">
    <source>
        <dbReference type="Pfam" id="PF16177"/>
    </source>
</evidence>
<evidence type="ECO:0000313" key="4">
    <source>
        <dbReference type="EMBL" id="GFR17621.1"/>
    </source>
</evidence>
<dbReference type="PANTHER" id="PTHR42921:SF1">
    <property type="entry name" value="ACETOACETYL-COA SYNTHETASE"/>
    <property type="match status" value="1"/>
</dbReference>